<feature type="transmembrane region" description="Helical" evidence="1">
    <location>
        <begin position="20"/>
        <end position="38"/>
    </location>
</feature>
<reference evidence="2 3" key="1">
    <citation type="journal article" date="2015" name="Sci. Rep.">
        <title>Genome of the facultative scuticociliatosis pathogen Pseudocohnilembus persalinus provides insight into its virulence through horizontal gene transfer.</title>
        <authorList>
            <person name="Xiong J."/>
            <person name="Wang G."/>
            <person name="Cheng J."/>
            <person name="Tian M."/>
            <person name="Pan X."/>
            <person name="Warren A."/>
            <person name="Jiang C."/>
            <person name="Yuan D."/>
            <person name="Miao W."/>
        </authorList>
    </citation>
    <scope>NUCLEOTIDE SEQUENCE [LARGE SCALE GENOMIC DNA]</scope>
    <source>
        <strain evidence="2">36N120E</strain>
    </source>
</reference>
<dbReference type="SUPFAM" id="SSF53474">
    <property type="entry name" value="alpha/beta-Hydrolases"/>
    <property type="match status" value="1"/>
</dbReference>
<evidence type="ECO:0000313" key="3">
    <source>
        <dbReference type="Proteomes" id="UP000054937"/>
    </source>
</evidence>
<keyword evidence="3" id="KW-1185">Reference proteome</keyword>
<accession>A0A0V0QJR2</accession>
<keyword evidence="1" id="KW-1133">Transmembrane helix</keyword>
<dbReference type="GO" id="GO:0008474">
    <property type="term" value="F:palmitoyl-(protein) hydrolase activity"/>
    <property type="evidence" value="ECO:0007669"/>
    <property type="project" value="TreeGrafter"/>
</dbReference>
<dbReference type="PANTHER" id="PTHR12277">
    <property type="entry name" value="ALPHA/BETA HYDROLASE DOMAIN-CONTAINING PROTEIN"/>
    <property type="match status" value="1"/>
</dbReference>
<evidence type="ECO:0008006" key="4">
    <source>
        <dbReference type="Google" id="ProtNLM"/>
    </source>
</evidence>
<evidence type="ECO:0000256" key="1">
    <source>
        <dbReference type="SAM" id="Phobius"/>
    </source>
</evidence>
<dbReference type="EMBL" id="LDAU01000155">
    <property type="protein sequence ID" value="KRX02452.1"/>
    <property type="molecule type" value="Genomic_DNA"/>
</dbReference>
<proteinExistence type="predicted"/>
<dbReference type="FunCoup" id="A0A0V0QJR2">
    <property type="interactions" value="156"/>
</dbReference>
<dbReference type="PANTHER" id="PTHR12277:SF81">
    <property type="entry name" value="PROTEIN ABHD13"/>
    <property type="match status" value="1"/>
</dbReference>
<gene>
    <name evidence="2" type="ORF">PPERSA_10069</name>
</gene>
<dbReference type="Proteomes" id="UP000054937">
    <property type="component" value="Unassembled WGS sequence"/>
</dbReference>
<dbReference type="OMA" id="DEVIPHQ"/>
<dbReference type="InterPro" id="IPR029058">
    <property type="entry name" value="AB_hydrolase_fold"/>
</dbReference>
<sequence>MQSPNFYQNIQKYLNLSLKLATGGAGILSISLLALYKYQQKIIYHPTIPGLPKLSEENGYPYRNPKDKNLDYKDIEVTTEDNVKIRGWFIKQKFQSEKAPTVIFFHENAGNLGTRLDFFKYYHDIVQCNIIAFAYRGYDKSQDAEINQKGIQQDVKAIFKYVFNLPNIDKTQIYTHGRSLGGATSIHGVVDFIQINKENSDNQQQQNQNCQIQHKIQGMVIENTFTSIKDVGKTIFPKFIMNLANILLKNKWNSIECIKNIQEMPMLFIISEKDEIIPCQQMYKLQEQAKKQSNNQVKQYVIKNGDHNCNWQVDKVEYFKQLKQFINPSL</sequence>
<dbReference type="OrthoDB" id="10249433at2759"/>
<keyword evidence="1" id="KW-0472">Membrane</keyword>
<protein>
    <recommendedName>
        <fullName evidence="4">Serine aminopeptidase S33 domain-containing protein</fullName>
    </recommendedName>
</protein>
<dbReference type="GO" id="GO:0016020">
    <property type="term" value="C:membrane"/>
    <property type="evidence" value="ECO:0007669"/>
    <property type="project" value="TreeGrafter"/>
</dbReference>
<organism evidence="2 3">
    <name type="scientific">Pseudocohnilembus persalinus</name>
    <name type="common">Ciliate</name>
    <dbReference type="NCBI Taxonomy" id="266149"/>
    <lineage>
        <taxon>Eukaryota</taxon>
        <taxon>Sar</taxon>
        <taxon>Alveolata</taxon>
        <taxon>Ciliophora</taxon>
        <taxon>Intramacronucleata</taxon>
        <taxon>Oligohymenophorea</taxon>
        <taxon>Scuticociliatia</taxon>
        <taxon>Philasterida</taxon>
        <taxon>Pseudocohnilembidae</taxon>
        <taxon>Pseudocohnilembus</taxon>
    </lineage>
</organism>
<dbReference type="AlphaFoldDB" id="A0A0V0QJR2"/>
<evidence type="ECO:0000313" key="2">
    <source>
        <dbReference type="EMBL" id="KRX02452.1"/>
    </source>
</evidence>
<dbReference type="Gene3D" id="3.40.50.1820">
    <property type="entry name" value="alpha/beta hydrolase"/>
    <property type="match status" value="1"/>
</dbReference>
<dbReference type="InParanoid" id="A0A0V0QJR2"/>
<keyword evidence="1" id="KW-0812">Transmembrane</keyword>
<name>A0A0V0QJR2_PSEPJ</name>
<comment type="caution">
    <text evidence="2">The sequence shown here is derived from an EMBL/GenBank/DDBJ whole genome shotgun (WGS) entry which is preliminary data.</text>
</comment>